<dbReference type="Gene3D" id="3.40.50.10310">
    <property type="entry name" value="Creatininase"/>
    <property type="match status" value="1"/>
</dbReference>
<gene>
    <name evidence="6" type="ORF">FHU33_2326</name>
</gene>
<comment type="caution">
    <text evidence="6">The sequence shown here is derived from an EMBL/GenBank/DDBJ whole genome shotgun (WGS) entry which is preliminary data.</text>
</comment>
<dbReference type="GO" id="GO:0009231">
    <property type="term" value="P:riboflavin biosynthetic process"/>
    <property type="evidence" value="ECO:0007669"/>
    <property type="project" value="TreeGrafter"/>
</dbReference>
<dbReference type="EMBL" id="VFQE01000001">
    <property type="protein sequence ID" value="TQN42915.1"/>
    <property type="molecule type" value="Genomic_DNA"/>
</dbReference>
<comment type="similarity">
    <text evidence="5">Belongs to the creatininase superfamily.</text>
</comment>
<sequence length="255" mass="27497">MLLEAMTFDEVRSALAEGRRDVVVPCGAVEQHGRHLPLDVDAVHADRIAVEVAERLGTALVAPTIRVGVSPHHMAFPGTISLQPETFEAVYSDYCRSLAAHGFSTILCFSAHGGNFAPLAEMEQRLDDLVGPETRVIVFSDLHGLIDVWRSAVEDSGGDPEHVGGHADVAESSVYSYLRPGAVRTDQLVRGYTGPVDDVVLQRLFTGGITALSDTGVMGDPHGLSDAIGELCVQRVADMIARHFTERMRADGRRS</sequence>
<dbReference type="Pfam" id="PF02633">
    <property type="entry name" value="Creatininase"/>
    <property type="match status" value="1"/>
</dbReference>
<dbReference type="InterPro" id="IPR024087">
    <property type="entry name" value="Creatininase-like_sf"/>
</dbReference>
<keyword evidence="3 6" id="KW-0378">Hydrolase</keyword>
<dbReference type="PANTHER" id="PTHR35005">
    <property type="entry name" value="3-DEHYDRO-SCYLLO-INOSOSE HYDROLASE"/>
    <property type="match status" value="1"/>
</dbReference>
<evidence type="ECO:0000313" key="7">
    <source>
        <dbReference type="Proteomes" id="UP000319865"/>
    </source>
</evidence>
<evidence type="ECO:0000256" key="2">
    <source>
        <dbReference type="ARBA" id="ARBA00022723"/>
    </source>
</evidence>
<evidence type="ECO:0000256" key="5">
    <source>
        <dbReference type="ARBA" id="ARBA00024029"/>
    </source>
</evidence>
<keyword evidence="7" id="KW-1185">Reference proteome</keyword>
<evidence type="ECO:0000313" key="6">
    <source>
        <dbReference type="EMBL" id="TQN42915.1"/>
    </source>
</evidence>
<protein>
    <submittedName>
        <fullName evidence="6">Creatinine amidohydrolase</fullName>
    </submittedName>
</protein>
<dbReference type="SUPFAM" id="SSF102215">
    <property type="entry name" value="Creatininase"/>
    <property type="match status" value="1"/>
</dbReference>
<dbReference type="AlphaFoldDB" id="A0A543PFR1"/>
<comment type="cofactor">
    <cofactor evidence="1">
        <name>Zn(2+)</name>
        <dbReference type="ChEBI" id="CHEBI:29105"/>
    </cofactor>
</comment>
<proteinExistence type="inferred from homology"/>
<name>A0A543PFR1_9ACTN</name>
<keyword evidence="4" id="KW-0862">Zinc</keyword>
<dbReference type="GO" id="GO:0046872">
    <property type="term" value="F:metal ion binding"/>
    <property type="evidence" value="ECO:0007669"/>
    <property type="project" value="UniProtKB-KW"/>
</dbReference>
<dbReference type="RefSeq" id="WP_211355086.1">
    <property type="nucleotide sequence ID" value="NZ_VFQE01000001.1"/>
</dbReference>
<evidence type="ECO:0000256" key="3">
    <source>
        <dbReference type="ARBA" id="ARBA00022801"/>
    </source>
</evidence>
<evidence type="ECO:0000256" key="1">
    <source>
        <dbReference type="ARBA" id="ARBA00001947"/>
    </source>
</evidence>
<dbReference type="Proteomes" id="UP000319865">
    <property type="component" value="Unassembled WGS sequence"/>
</dbReference>
<reference evidence="6 7" key="1">
    <citation type="submission" date="2019-06" db="EMBL/GenBank/DDBJ databases">
        <title>Sequencing the genomes of 1000 actinobacteria strains.</title>
        <authorList>
            <person name="Klenk H.-P."/>
        </authorList>
    </citation>
    <scope>NUCLEOTIDE SEQUENCE [LARGE SCALE GENOMIC DNA]</scope>
    <source>
        <strain evidence="6 7">DSM 46837</strain>
    </source>
</reference>
<evidence type="ECO:0000256" key="4">
    <source>
        <dbReference type="ARBA" id="ARBA00022833"/>
    </source>
</evidence>
<dbReference type="InterPro" id="IPR003785">
    <property type="entry name" value="Creatininase/forma_Hydrolase"/>
</dbReference>
<organism evidence="6 7">
    <name type="scientific">Blastococcus colisei</name>
    <dbReference type="NCBI Taxonomy" id="1564162"/>
    <lineage>
        <taxon>Bacteria</taxon>
        <taxon>Bacillati</taxon>
        <taxon>Actinomycetota</taxon>
        <taxon>Actinomycetes</taxon>
        <taxon>Geodermatophilales</taxon>
        <taxon>Geodermatophilaceae</taxon>
        <taxon>Blastococcus</taxon>
    </lineage>
</organism>
<dbReference type="PANTHER" id="PTHR35005:SF1">
    <property type="entry name" value="2-AMINO-5-FORMYLAMINO-6-RIBOSYLAMINOPYRIMIDIN-4(3H)-ONE 5'-MONOPHOSPHATE DEFORMYLASE"/>
    <property type="match status" value="1"/>
</dbReference>
<dbReference type="GO" id="GO:0016811">
    <property type="term" value="F:hydrolase activity, acting on carbon-nitrogen (but not peptide) bonds, in linear amides"/>
    <property type="evidence" value="ECO:0007669"/>
    <property type="project" value="TreeGrafter"/>
</dbReference>
<accession>A0A543PFR1</accession>
<keyword evidence="2" id="KW-0479">Metal-binding</keyword>